<reference evidence="1 2" key="1">
    <citation type="submission" date="2018-02" db="EMBL/GenBank/DDBJ databases">
        <title>The genomes of Aspergillus section Nigri reveals drivers in fungal speciation.</title>
        <authorList>
            <consortium name="DOE Joint Genome Institute"/>
            <person name="Vesth T.C."/>
            <person name="Nybo J."/>
            <person name="Theobald S."/>
            <person name="Brandl J."/>
            <person name="Frisvad J.C."/>
            <person name="Nielsen K.F."/>
            <person name="Lyhne E.K."/>
            <person name="Kogle M.E."/>
            <person name="Kuo A."/>
            <person name="Riley R."/>
            <person name="Clum A."/>
            <person name="Nolan M."/>
            <person name="Lipzen A."/>
            <person name="Salamov A."/>
            <person name="Henrissat B."/>
            <person name="Wiebenga A."/>
            <person name="De vries R.P."/>
            <person name="Grigoriev I.V."/>
            <person name="Mortensen U.H."/>
            <person name="Andersen M.R."/>
            <person name="Baker S.E."/>
        </authorList>
    </citation>
    <scope>NUCLEOTIDE SEQUENCE [LARGE SCALE GENOMIC DNA]</scope>
    <source>
        <strain evidence="1 2">CBS 115571</strain>
    </source>
</reference>
<proteinExistence type="predicted"/>
<sequence length="195" mass="22997">MGQTFYAHLPGCREGTTIRLQSFKRDIATFSSADELMHSSEGWVKHYWEDGGWYTKVVSDKNQASQFNVEQGDSGLMLKERSTGLYLCKWGEWVRLHEDPWTMGFQLLEVTNHEIQKSGYDNHQHWYEIYVLQYLMWLNGANCSVYRNRYGNLNVKQDEWHSLFQFEPEALYAAVVEVRKTERYSIWASFVHFGA</sequence>
<name>A0A2V5H4B0_ASPV1</name>
<dbReference type="Proteomes" id="UP000249829">
    <property type="component" value="Unassembled WGS sequence"/>
</dbReference>
<dbReference type="OMA" id="RTHHPKF"/>
<dbReference type="EMBL" id="KZ825139">
    <property type="protein sequence ID" value="PYI18899.1"/>
    <property type="molecule type" value="Genomic_DNA"/>
</dbReference>
<evidence type="ECO:0000313" key="2">
    <source>
        <dbReference type="Proteomes" id="UP000249829"/>
    </source>
</evidence>
<gene>
    <name evidence="1" type="ORF">BO99DRAFT_443451</name>
</gene>
<organism evidence="1 2">
    <name type="scientific">Aspergillus violaceofuscus (strain CBS 115571)</name>
    <dbReference type="NCBI Taxonomy" id="1450538"/>
    <lineage>
        <taxon>Eukaryota</taxon>
        <taxon>Fungi</taxon>
        <taxon>Dikarya</taxon>
        <taxon>Ascomycota</taxon>
        <taxon>Pezizomycotina</taxon>
        <taxon>Eurotiomycetes</taxon>
        <taxon>Eurotiomycetidae</taxon>
        <taxon>Eurotiales</taxon>
        <taxon>Aspergillaceae</taxon>
        <taxon>Aspergillus</taxon>
    </lineage>
</organism>
<protein>
    <submittedName>
        <fullName evidence="1">Uncharacterized protein</fullName>
    </submittedName>
</protein>
<accession>A0A2V5H4B0</accession>
<keyword evidence="2" id="KW-1185">Reference proteome</keyword>
<evidence type="ECO:0000313" key="1">
    <source>
        <dbReference type="EMBL" id="PYI18899.1"/>
    </source>
</evidence>
<dbReference type="AlphaFoldDB" id="A0A2V5H4B0"/>